<evidence type="ECO:0000313" key="2">
    <source>
        <dbReference type="Proteomes" id="UP000041770"/>
    </source>
</evidence>
<proteinExistence type="predicted"/>
<dbReference type="AlphaFoldDB" id="A0A655XU84"/>
<dbReference type="Proteomes" id="UP000041770">
    <property type="component" value="Unassembled WGS sequence"/>
</dbReference>
<organism evidence="1 2">
    <name type="scientific">Vibrio cholerae</name>
    <dbReference type="NCBI Taxonomy" id="666"/>
    <lineage>
        <taxon>Bacteria</taxon>
        <taxon>Pseudomonadati</taxon>
        <taxon>Pseudomonadota</taxon>
        <taxon>Gammaproteobacteria</taxon>
        <taxon>Vibrionales</taxon>
        <taxon>Vibrionaceae</taxon>
        <taxon>Vibrio</taxon>
    </lineage>
</organism>
<dbReference type="EMBL" id="CWQY01000004">
    <property type="protein sequence ID" value="CSC23346.1"/>
    <property type="molecule type" value="Genomic_DNA"/>
</dbReference>
<gene>
    <name evidence="1" type="ORF">ERS013200_00903</name>
</gene>
<reference evidence="1 2" key="1">
    <citation type="submission" date="2015-07" db="EMBL/GenBank/DDBJ databases">
        <authorList>
            <consortium name="Pathogen Informatics"/>
        </authorList>
    </citation>
    <scope>NUCLEOTIDE SEQUENCE [LARGE SCALE GENOMIC DNA]</scope>
    <source>
        <strain evidence="1 2">A316</strain>
    </source>
</reference>
<evidence type="ECO:0000313" key="1">
    <source>
        <dbReference type="EMBL" id="CSC23346.1"/>
    </source>
</evidence>
<protein>
    <submittedName>
        <fullName evidence="1">Uncharacterized protein</fullName>
    </submittedName>
</protein>
<name>A0A655XU84_VIBCL</name>
<sequence length="84" mass="8996">MPGFTRRVTMALTLMRPFSAPSTQTISPSIKPKSLASFGFTSTNISCCSSASQGLERVSSPPPSYSTKRPEVRMIGYSTDLSCA</sequence>
<accession>A0A655XU84</accession>